<evidence type="ECO:0000256" key="2">
    <source>
        <dbReference type="ARBA" id="ARBA00023002"/>
    </source>
</evidence>
<dbReference type="GO" id="GO:0045454">
    <property type="term" value="P:cell redox homeostasis"/>
    <property type="evidence" value="ECO:0007669"/>
    <property type="project" value="TreeGrafter"/>
</dbReference>
<name>C7R4Y8_JONDD</name>
<dbReference type="GO" id="GO:0042744">
    <property type="term" value="P:hydrogen peroxide catabolic process"/>
    <property type="evidence" value="ECO:0007669"/>
    <property type="project" value="TreeGrafter"/>
</dbReference>
<evidence type="ECO:0000313" key="5">
    <source>
        <dbReference type="EMBL" id="ACV09158.1"/>
    </source>
</evidence>
<dbReference type="KEGG" id="jde:Jden_1510"/>
<dbReference type="RefSeq" id="WP_015771786.1">
    <property type="nucleotide sequence ID" value="NC_013174.1"/>
</dbReference>
<accession>C7R4Y8</accession>
<dbReference type="Pfam" id="PF00578">
    <property type="entry name" value="AhpC-TSA"/>
    <property type="match status" value="1"/>
</dbReference>
<feature type="domain" description="Thioredoxin" evidence="4">
    <location>
        <begin position="2"/>
        <end position="152"/>
    </location>
</feature>
<dbReference type="eggNOG" id="COG1225">
    <property type="taxonomic scope" value="Bacteria"/>
</dbReference>
<reference evidence="5 6" key="1">
    <citation type="journal article" date="2009" name="Stand. Genomic Sci.">
        <title>Complete genome sequence of Jonesia denitrificans type strain (Prevot 55134).</title>
        <authorList>
            <person name="Pukall R."/>
            <person name="Gehrich-Schroter G."/>
            <person name="Lapidus A."/>
            <person name="Nolan M."/>
            <person name="Glavina Del Rio T."/>
            <person name="Lucas S."/>
            <person name="Chen F."/>
            <person name="Tice H."/>
            <person name="Pitluck S."/>
            <person name="Cheng J.F."/>
            <person name="Copeland A."/>
            <person name="Saunders E."/>
            <person name="Brettin T."/>
            <person name="Detter J.C."/>
            <person name="Bruce D."/>
            <person name="Goodwin L."/>
            <person name="Pati A."/>
            <person name="Ivanova N."/>
            <person name="Mavromatis K."/>
            <person name="Ovchinnikova G."/>
            <person name="Chen A."/>
            <person name="Palaniappan K."/>
            <person name="Land M."/>
            <person name="Hauser L."/>
            <person name="Chang Y.J."/>
            <person name="Jeffries C.D."/>
            <person name="Chain P."/>
            <person name="Goker M."/>
            <person name="Bristow J."/>
            <person name="Eisen J.A."/>
            <person name="Markowitz V."/>
            <person name="Hugenholtz P."/>
            <person name="Kyrpides N.C."/>
            <person name="Klenk H.P."/>
            <person name="Han C."/>
        </authorList>
    </citation>
    <scope>NUCLEOTIDE SEQUENCE [LARGE SCALE GENOMIC DNA]</scope>
    <source>
        <strain evidence="6">ATCC 14870 / DSM 20603 / BCRC 15368 / CIP 55.134 / JCM 11481 / NBRC 15587 / NCTC 10816 / Prevot 55134</strain>
    </source>
</reference>
<dbReference type="STRING" id="471856.Jden_1510"/>
<protein>
    <submittedName>
        <fullName evidence="5">Alkyl hydroperoxide reductase/ Thiol specific antioxidant/ Mal allergen</fullName>
    </submittedName>
</protein>
<dbReference type="EMBL" id="CP001706">
    <property type="protein sequence ID" value="ACV09158.1"/>
    <property type="molecule type" value="Genomic_DNA"/>
</dbReference>
<evidence type="ECO:0000256" key="1">
    <source>
        <dbReference type="ARBA" id="ARBA00009796"/>
    </source>
</evidence>
<dbReference type="GO" id="GO:0033554">
    <property type="term" value="P:cellular response to stress"/>
    <property type="evidence" value="ECO:0007669"/>
    <property type="project" value="TreeGrafter"/>
</dbReference>
<dbReference type="InterPro" id="IPR036249">
    <property type="entry name" value="Thioredoxin-like_sf"/>
</dbReference>
<dbReference type="PROSITE" id="PS51352">
    <property type="entry name" value="THIOREDOXIN_2"/>
    <property type="match status" value="1"/>
</dbReference>
<dbReference type="GO" id="GO:0005829">
    <property type="term" value="C:cytosol"/>
    <property type="evidence" value="ECO:0007669"/>
    <property type="project" value="TreeGrafter"/>
</dbReference>
<dbReference type="Proteomes" id="UP000000628">
    <property type="component" value="Chromosome"/>
</dbReference>
<comment type="similarity">
    <text evidence="1">Belongs to the peroxiredoxin family. AhpC/Prx1 subfamily.</text>
</comment>
<evidence type="ECO:0000256" key="3">
    <source>
        <dbReference type="ARBA" id="ARBA00037420"/>
    </source>
</evidence>
<evidence type="ECO:0000259" key="4">
    <source>
        <dbReference type="PROSITE" id="PS51352"/>
    </source>
</evidence>
<dbReference type="PANTHER" id="PTHR10681:SF128">
    <property type="entry name" value="THIOREDOXIN-DEPENDENT PEROXIDE REDUCTASE, MITOCHONDRIAL"/>
    <property type="match status" value="1"/>
</dbReference>
<gene>
    <name evidence="5" type="ordered locus">Jden_1510</name>
</gene>
<keyword evidence="2" id="KW-0560">Oxidoreductase</keyword>
<sequence length="159" mass="17344">MIGVGARPAQRVLRDTHGTPFAVGGVMPRPMCLVFLPFAFSPVCHREVGGLSDRFPAFSDAGVDLVFVTCDPLFSLKAWAEQNRFSGVFLSDFWPHGDLSRAFGVFDETDGFAHRGSFLLDGTGVVRWSTRVGRGESRDLDTHLDALDVVRPGSATFLP</sequence>
<comment type="function">
    <text evidence="3">Thiol-specific peroxidase that catalyzes the reduction of hydrogen peroxide and organic hydroperoxides to water and alcohols, respectively. Plays a role in cell protection against oxidative stress by detoxifying peroxides.</text>
</comment>
<proteinExistence type="inferred from homology"/>
<dbReference type="InterPro" id="IPR013766">
    <property type="entry name" value="Thioredoxin_domain"/>
</dbReference>
<dbReference type="SUPFAM" id="SSF52833">
    <property type="entry name" value="Thioredoxin-like"/>
    <property type="match status" value="1"/>
</dbReference>
<dbReference type="GO" id="GO:0006979">
    <property type="term" value="P:response to oxidative stress"/>
    <property type="evidence" value="ECO:0007669"/>
    <property type="project" value="TreeGrafter"/>
</dbReference>
<evidence type="ECO:0000313" key="6">
    <source>
        <dbReference type="Proteomes" id="UP000000628"/>
    </source>
</evidence>
<organism evidence="5 6">
    <name type="scientific">Jonesia denitrificans (strain ATCC 14870 / DSM 20603 / BCRC 15368 / CIP 55.134 / JCM 11481 / NBRC 15587 / NCTC 10816 / Prevot 55134)</name>
    <name type="common">Listeria denitrificans</name>
    <dbReference type="NCBI Taxonomy" id="471856"/>
    <lineage>
        <taxon>Bacteria</taxon>
        <taxon>Bacillati</taxon>
        <taxon>Actinomycetota</taxon>
        <taxon>Actinomycetes</taxon>
        <taxon>Micrococcales</taxon>
        <taxon>Jonesiaceae</taxon>
        <taxon>Jonesia</taxon>
    </lineage>
</organism>
<dbReference type="InterPro" id="IPR050217">
    <property type="entry name" value="Peroxiredoxin"/>
</dbReference>
<dbReference type="Gene3D" id="3.40.30.10">
    <property type="entry name" value="Glutaredoxin"/>
    <property type="match status" value="1"/>
</dbReference>
<dbReference type="PANTHER" id="PTHR10681">
    <property type="entry name" value="THIOREDOXIN PEROXIDASE"/>
    <property type="match status" value="1"/>
</dbReference>
<dbReference type="GO" id="GO:0008379">
    <property type="term" value="F:thioredoxin peroxidase activity"/>
    <property type="evidence" value="ECO:0007669"/>
    <property type="project" value="TreeGrafter"/>
</dbReference>
<dbReference type="InterPro" id="IPR000866">
    <property type="entry name" value="AhpC/TSA"/>
</dbReference>
<dbReference type="HOGENOM" id="CLU_042529_14_2_11"/>
<dbReference type="AlphaFoldDB" id="C7R4Y8"/>
<keyword evidence="6" id="KW-1185">Reference proteome</keyword>